<evidence type="ECO:0000313" key="2">
    <source>
        <dbReference type="EMBL" id="SPE26255.1"/>
    </source>
</evidence>
<feature type="signal peptide" evidence="1">
    <location>
        <begin position="1"/>
        <end position="22"/>
    </location>
</feature>
<evidence type="ECO:0008006" key="4">
    <source>
        <dbReference type="Google" id="ProtNLM"/>
    </source>
</evidence>
<accession>A0A2N9LT11</accession>
<name>A0A2N9LT11_9BACT</name>
<keyword evidence="1" id="KW-0732">Signal</keyword>
<dbReference type="AlphaFoldDB" id="A0A2N9LT11"/>
<evidence type="ECO:0000313" key="3">
    <source>
        <dbReference type="Proteomes" id="UP000239735"/>
    </source>
</evidence>
<reference evidence="3" key="1">
    <citation type="submission" date="2018-02" db="EMBL/GenBank/DDBJ databases">
        <authorList>
            <person name="Hausmann B."/>
        </authorList>
    </citation>
    <scope>NUCLEOTIDE SEQUENCE [LARGE SCALE GENOMIC DNA]</scope>
    <source>
        <strain evidence="3">Peat soil MAG SbA5</strain>
    </source>
</reference>
<proteinExistence type="predicted"/>
<dbReference type="EMBL" id="OKRB01000113">
    <property type="protein sequence ID" value="SPE26255.1"/>
    <property type="molecule type" value="Genomic_DNA"/>
</dbReference>
<protein>
    <recommendedName>
        <fullName evidence="4">Flagella basal body P-ring formation protein FlgA C-terminal domain-containing protein</fullName>
    </recommendedName>
</protein>
<dbReference type="Proteomes" id="UP000239735">
    <property type="component" value="Unassembled WGS sequence"/>
</dbReference>
<organism evidence="2 3">
    <name type="scientific">Candidatus Sulfuritelmatomonas gaucii</name>
    <dbReference type="NCBI Taxonomy" id="2043161"/>
    <lineage>
        <taxon>Bacteria</taxon>
        <taxon>Pseudomonadati</taxon>
        <taxon>Acidobacteriota</taxon>
        <taxon>Terriglobia</taxon>
        <taxon>Terriglobales</taxon>
        <taxon>Acidobacteriaceae</taxon>
        <taxon>Candidatus Sulfuritelmatomonas</taxon>
    </lineage>
</organism>
<evidence type="ECO:0000256" key="1">
    <source>
        <dbReference type="SAM" id="SignalP"/>
    </source>
</evidence>
<dbReference type="OrthoDB" id="9976855at2"/>
<sequence length="173" mass="17946">MTKWTASWLVVTALALPAVSQAPISCVPGGSAPPGTNAAAATPHVQGVFREQNLFREIDDPHSGAVWLLFPDSEHAGGPGRLVLAAQPSHTRTGAAKDRAPIAERQPVIRAGDALIVEEHTAVVDARLEAIALGSASKDAQFKARLKIGGRVVRVTALGPGGAMLEPEDKGSQ</sequence>
<feature type="chain" id="PRO_5014601835" description="Flagella basal body P-ring formation protein FlgA C-terminal domain-containing protein" evidence="1">
    <location>
        <begin position="23"/>
        <end position="173"/>
    </location>
</feature>
<gene>
    <name evidence="2" type="ORF">SBA5_540012</name>
</gene>